<keyword evidence="4" id="KW-0233">DNA recombination</keyword>
<dbReference type="EMBL" id="QAOL01000008">
    <property type="protein sequence ID" value="PTQ86936.1"/>
    <property type="molecule type" value="Genomic_DNA"/>
</dbReference>
<evidence type="ECO:0000256" key="1">
    <source>
        <dbReference type="ARBA" id="ARBA00008857"/>
    </source>
</evidence>
<dbReference type="PANTHER" id="PTHR30629">
    <property type="entry name" value="PROPHAGE INTEGRASE"/>
    <property type="match status" value="1"/>
</dbReference>
<dbReference type="InterPro" id="IPR011010">
    <property type="entry name" value="DNA_brk_join_enz"/>
</dbReference>
<dbReference type="GO" id="GO:0003677">
    <property type="term" value="F:DNA binding"/>
    <property type="evidence" value="ECO:0007669"/>
    <property type="project" value="UniProtKB-UniRule"/>
</dbReference>
<sequence>MGGKYPGVRESSDSSIEIDFYYKGQRCRERLPIKPSPANLKKAAQHRAAILNAIDAGTFDYSFTFPNSKNAEKFKPDPIAGYGRTVSDALKVYIECARTSLAQSTWRDYRNSIMNHLIPSLGSINLRELTRADIKNFISYKTALDKDGNPAISKKRIHNILAPLRSVLQDAQADGALINNPLHGWKPKIVGKSQDIESIDPFTPQESALIIQHSEAMTAQVIQFGFWTGLRTGELIALKWIDVDFNSLEIIVRRTKVRKQIKETKTKAGTRRVKLIKPALEALEQMRLHSHLHESGFVFLNPRSRQPWLDDQQFRKIGWHPSIARSKVRYRYPYQMRHSYASVLLTIGEDYRWISKQLGHSNPNVTLKHYARFIPELAPDAGKKADKLWSSFGQHSIKYDNNSSG</sequence>
<comment type="similarity">
    <text evidence="1">Belongs to the 'phage' integrase family.</text>
</comment>
<evidence type="ECO:0000256" key="5">
    <source>
        <dbReference type="PROSITE-ProRule" id="PRU01248"/>
    </source>
</evidence>
<dbReference type="PROSITE" id="PS51900">
    <property type="entry name" value="CB"/>
    <property type="match status" value="1"/>
</dbReference>
<dbReference type="GO" id="GO:0006310">
    <property type="term" value="P:DNA recombination"/>
    <property type="evidence" value="ECO:0007669"/>
    <property type="project" value="UniProtKB-KW"/>
</dbReference>
<protein>
    <submittedName>
        <fullName evidence="8">Integrase</fullName>
    </submittedName>
</protein>
<evidence type="ECO:0000259" key="7">
    <source>
        <dbReference type="PROSITE" id="PS51900"/>
    </source>
</evidence>
<feature type="domain" description="Tyr recombinase" evidence="6">
    <location>
        <begin position="197"/>
        <end position="387"/>
    </location>
</feature>
<dbReference type="GO" id="GO:0015074">
    <property type="term" value="P:DNA integration"/>
    <property type="evidence" value="ECO:0007669"/>
    <property type="project" value="UniProtKB-KW"/>
</dbReference>
<organism evidence="8 9">
    <name type="scientific">Nitrosomonas ureae</name>
    <dbReference type="NCBI Taxonomy" id="44577"/>
    <lineage>
        <taxon>Bacteria</taxon>
        <taxon>Pseudomonadati</taxon>
        <taxon>Pseudomonadota</taxon>
        <taxon>Betaproteobacteria</taxon>
        <taxon>Nitrosomonadales</taxon>
        <taxon>Nitrosomonadaceae</taxon>
        <taxon>Nitrosomonas</taxon>
    </lineage>
</organism>
<dbReference type="InterPro" id="IPR050808">
    <property type="entry name" value="Phage_Integrase"/>
</dbReference>
<dbReference type="Gene3D" id="1.10.443.10">
    <property type="entry name" value="Intergrase catalytic core"/>
    <property type="match status" value="1"/>
</dbReference>
<evidence type="ECO:0000259" key="6">
    <source>
        <dbReference type="PROSITE" id="PS51898"/>
    </source>
</evidence>
<dbReference type="InterPro" id="IPR010998">
    <property type="entry name" value="Integrase_recombinase_N"/>
</dbReference>
<dbReference type="InterPro" id="IPR013762">
    <property type="entry name" value="Integrase-like_cat_sf"/>
</dbReference>
<dbReference type="AlphaFoldDB" id="A0A2T5ISZ5"/>
<evidence type="ECO:0000313" key="9">
    <source>
        <dbReference type="Proteomes" id="UP000244110"/>
    </source>
</evidence>
<evidence type="ECO:0000256" key="3">
    <source>
        <dbReference type="ARBA" id="ARBA00023125"/>
    </source>
</evidence>
<evidence type="ECO:0000256" key="2">
    <source>
        <dbReference type="ARBA" id="ARBA00022908"/>
    </source>
</evidence>
<dbReference type="Pfam" id="PF00589">
    <property type="entry name" value="Phage_integrase"/>
    <property type="match status" value="1"/>
</dbReference>
<proteinExistence type="inferred from homology"/>
<keyword evidence="3 5" id="KW-0238">DNA-binding</keyword>
<dbReference type="PROSITE" id="PS51898">
    <property type="entry name" value="TYR_RECOMBINASE"/>
    <property type="match status" value="1"/>
</dbReference>
<evidence type="ECO:0000313" key="8">
    <source>
        <dbReference type="EMBL" id="PTQ86936.1"/>
    </source>
</evidence>
<dbReference type="InterPro" id="IPR004107">
    <property type="entry name" value="Integrase_SAM-like_N"/>
</dbReference>
<dbReference type="Pfam" id="PF14659">
    <property type="entry name" value="Phage_int_SAM_3"/>
    <property type="match status" value="1"/>
</dbReference>
<evidence type="ECO:0000256" key="4">
    <source>
        <dbReference type="ARBA" id="ARBA00023172"/>
    </source>
</evidence>
<gene>
    <name evidence="8" type="ORF">C8R28_1008131</name>
</gene>
<dbReference type="Proteomes" id="UP000244110">
    <property type="component" value="Unassembled WGS sequence"/>
</dbReference>
<dbReference type="PANTHER" id="PTHR30629:SF2">
    <property type="entry name" value="PROPHAGE INTEGRASE INTS-RELATED"/>
    <property type="match status" value="1"/>
</dbReference>
<dbReference type="SUPFAM" id="SSF56349">
    <property type="entry name" value="DNA breaking-rejoining enzymes"/>
    <property type="match status" value="1"/>
</dbReference>
<dbReference type="RefSeq" id="WP_107786470.1">
    <property type="nucleotide sequence ID" value="NZ_QAOL01000008.1"/>
</dbReference>
<dbReference type="Gene3D" id="1.10.150.130">
    <property type="match status" value="1"/>
</dbReference>
<dbReference type="Pfam" id="PF12167">
    <property type="entry name" value="Arm-DNA-bind_2"/>
    <property type="match status" value="1"/>
</dbReference>
<reference evidence="8 9" key="1">
    <citation type="submission" date="2018-04" db="EMBL/GenBank/DDBJ databases">
        <title>Active sludge and wastewater microbial communities from Klosterneuburg, Austria.</title>
        <authorList>
            <person name="Wagner M."/>
        </authorList>
    </citation>
    <scope>NUCLEOTIDE SEQUENCE [LARGE SCALE GENOMIC DNA]</scope>
    <source>
        <strain evidence="8 9">Nm4</strain>
    </source>
</reference>
<dbReference type="InterPro" id="IPR022000">
    <property type="entry name" value="Min27-like_integrase_DNA_bind"/>
</dbReference>
<dbReference type="CDD" id="cd01189">
    <property type="entry name" value="INT_ICEBs1_C_like"/>
    <property type="match status" value="1"/>
</dbReference>
<keyword evidence="2" id="KW-0229">DNA integration</keyword>
<accession>A0A2T5ISZ5</accession>
<feature type="domain" description="Core-binding (CB)" evidence="7">
    <location>
        <begin position="84"/>
        <end position="172"/>
    </location>
</feature>
<comment type="caution">
    <text evidence="8">The sequence shown here is derived from an EMBL/GenBank/DDBJ whole genome shotgun (WGS) entry which is preliminary data.</text>
</comment>
<name>A0A2T5ISZ5_9PROT</name>
<dbReference type="InterPro" id="IPR002104">
    <property type="entry name" value="Integrase_catalytic"/>
</dbReference>
<dbReference type="InterPro" id="IPR044068">
    <property type="entry name" value="CB"/>
</dbReference>